<keyword evidence="6 9" id="KW-0472">Membrane</keyword>
<dbReference type="GO" id="GO:0005905">
    <property type="term" value="C:clathrin-coated pit"/>
    <property type="evidence" value="ECO:0007669"/>
    <property type="project" value="UniProtKB-SubCell"/>
</dbReference>
<reference evidence="12" key="1">
    <citation type="submission" date="2022-04" db="EMBL/GenBank/DDBJ databases">
        <title>A functionally conserved STORR gene fusion in Papaver species that diverged 16.8 million years ago.</title>
        <authorList>
            <person name="Catania T."/>
        </authorList>
    </citation>
    <scope>NUCLEOTIDE SEQUENCE</scope>
    <source>
        <strain evidence="12">S-188037</strain>
    </source>
</reference>
<dbReference type="InterPro" id="IPR045192">
    <property type="entry name" value="AP180-like"/>
</dbReference>
<gene>
    <name evidence="12" type="ORF">MKW98_021957</name>
</gene>
<dbReference type="Gene3D" id="1.20.58.150">
    <property type="entry name" value="ANTH domain"/>
    <property type="match status" value="1"/>
</dbReference>
<dbReference type="CDD" id="cd03564">
    <property type="entry name" value="ANTH_N"/>
    <property type="match status" value="1"/>
</dbReference>
<evidence type="ECO:0000256" key="7">
    <source>
        <dbReference type="ARBA" id="ARBA00023176"/>
    </source>
</evidence>
<feature type="region of interest" description="Disordered" evidence="10">
    <location>
        <begin position="340"/>
        <end position="403"/>
    </location>
</feature>
<dbReference type="EMBL" id="JAJJMB010000025">
    <property type="protein sequence ID" value="KAI3963717.1"/>
    <property type="molecule type" value="Genomic_DNA"/>
</dbReference>
<feature type="compositionally biased region" description="Acidic residues" evidence="10">
    <location>
        <begin position="381"/>
        <end position="393"/>
    </location>
</feature>
<dbReference type="InterPro" id="IPR011417">
    <property type="entry name" value="ANTH_dom"/>
</dbReference>
<dbReference type="GO" id="GO:0005545">
    <property type="term" value="F:1-phosphatidylinositol binding"/>
    <property type="evidence" value="ECO:0007669"/>
    <property type="project" value="InterPro"/>
</dbReference>
<dbReference type="GO" id="GO:0030136">
    <property type="term" value="C:clathrin-coated vesicle"/>
    <property type="evidence" value="ECO:0007669"/>
    <property type="project" value="UniProtKB-SubCell"/>
</dbReference>
<sequence>MGTLQSLRKAYGALKDSTKVGLAKVNSEFKDLDIAIVKATNHVESPPKERHVRKIFSATSVVRPRADVAYCIHALSRRLNKTRNWIVALKTLIVIHRTLREGDPTFREELLNYSHRGHVLQISNFKDDSSPLAWDCSAWVRTYALFLEERLECFRILKYDIEAERWTKSQKMAKGHSRTRLLSREDLLEHLPALQQLLYRLIGCQVITDIKLLFTVSDFGITNSSLVLSLLQPEGGAYHNYLIQYALALVLKESFKLYCAVNDGIINLMDLYFDMTRHDAVKALNIYKRAGQQAEHLADFYEFCKGLDLARNFQFPTLRQPPPSCLAAMEDYIREAPRTGSVSNKRLEYHEKEQVEEKQEEPSPPEEEKPPEPEEQKPVVEEEPPQPEPEPEPEPAPLIDTGDFLGLSEINPKAAEFEESNALALAIVPPGYLSSLFLVFNMLFHMSSHFFKLSLRLAIVLCAAYFKIMSLILHFVDNFTGGGPQTNPGILDFGGTNGSGWELALVTHPSSNTAHVAESKLGGGFDQLLLNSLYEDATRRQQQQHQLQQLQQQNIGYGYGMGGGMQSPYDPFSMSNNVAPPPNVQMALMAQQQQQQQMMFHQQQMQHQHHQPQQPLMLMPPQQYLPQYPQQQMGSSNPFGDPFTFPQQPAPPQGHQGLI</sequence>
<evidence type="ECO:0000256" key="10">
    <source>
        <dbReference type="SAM" id="MobiDB-lite"/>
    </source>
</evidence>
<evidence type="ECO:0000259" key="11">
    <source>
        <dbReference type="PROSITE" id="PS50942"/>
    </source>
</evidence>
<dbReference type="PANTHER" id="PTHR22951">
    <property type="entry name" value="CLATHRIN ASSEMBLY PROTEIN"/>
    <property type="match status" value="1"/>
</dbReference>
<comment type="subcellular location">
    <subcellularLocation>
        <location evidence="1">Cytoplasmic vesicle</location>
        <location evidence="1">Clathrin-coated vesicle</location>
    </subcellularLocation>
    <subcellularLocation>
        <location evidence="2">Golgi apparatus</location>
    </subcellularLocation>
    <subcellularLocation>
        <location evidence="3">Membrane</location>
        <location evidence="3">Clathrin-coated pit</location>
    </subcellularLocation>
</comment>
<dbReference type="InterPro" id="IPR014712">
    <property type="entry name" value="ANTH_dom_sf"/>
</dbReference>
<dbReference type="GO" id="GO:0005794">
    <property type="term" value="C:Golgi apparatus"/>
    <property type="evidence" value="ECO:0007669"/>
    <property type="project" value="UniProtKB-SubCell"/>
</dbReference>
<dbReference type="GO" id="GO:0048268">
    <property type="term" value="P:clathrin coat assembly"/>
    <property type="evidence" value="ECO:0007669"/>
    <property type="project" value="InterPro"/>
</dbReference>
<protein>
    <recommendedName>
        <fullName evidence="11">ENTH domain-containing protein</fullName>
    </recommendedName>
</protein>
<dbReference type="AlphaFoldDB" id="A0AAD4TNY4"/>
<name>A0AAD4TNY4_9MAGN</name>
<dbReference type="InterPro" id="IPR048050">
    <property type="entry name" value="ANTH_N_plant"/>
</dbReference>
<dbReference type="InterPro" id="IPR013809">
    <property type="entry name" value="ENTH"/>
</dbReference>
<dbReference type="SUPFAM" id="SSF48464">
    <property type="entry name" value="ENTH/VHS domain"/>
    <property type="match status" value="1"/>
</dbReference>
<evidence type="ECO:0000256" key="5">
    <source>
        <dbReference type="ARBA" id="ARBA00023034"/>
    </source>
</evidence>
<dbReference type="PANTHER" id="PTHR22951:SF5">
    <property type="entry name" value="PHOSPHATIDYLINOSITOL-BINDING CLATHRIN ASSEMBLY PROTEIN LAP"/>
    <property type="match status" value="1"/>
</dbReference>
<dbReference type="GO" id="GO:0032050">
    <property type="term" value="F:clathrin heavy chain binding"/>
    <property type="evidence" value="ECO:0007669"/>
    <property type="project" value="TreeGrafter"/>
</dbReference>
<proteinExistence type="predicted"/>
<keyword evidence="7" id="KW-0168">Coated pit</keyword>
<evidence type="ECO:0000256" key="6">
    <source>
        <dbReference type="ARBA" id="ARBA00023136"/>
    </source>
</evidence>
<keyword evidence="8" id="KW-0968">Cytoplasmic vesicle</keyword>
<evidence type="ECO:0000256" key="2">
    <source>
        <dbReference type="ARBA" id="ARBA00004555"/>
    </source>
</evidence>
<organism evidence="12 13">
    <name type="scientific">Papaver atlanticum</name>
    <dbReference type="NCBI Taxonomy" id="357466"/>
    <lineage>
        <taxon>Eukaryota</taxon>
        <taxon>Viridiplantae</taxon>
        <taxon>Streptophyta</taxon>
        <taxon>Embryophyta</taxon>
        <taxon>Tracheophyta</taxon>
        <taxon>Spermatophyta</taxon>
        <taxon>Magnoliopsida</taxon>
        <taxon>Ranunculales</taxon>
        <taxon>Papaveraceae</taxon>
        <taxon>Papaveroideae</taxon>
        <taxon>Papaver</taxon>
    </lineage>
</organism>
<evidence type="ECO:0000256" key="8">
    <source>
        <dbReference type="ARBA" id="ARBA00023329"/>
    </source>
</evidence>
<dbReference type="SUPFAM" id="SSF89009">
    <property type="entry name" value="GAT-like domain"/>
    <property type="match status" value="1"/>
</dbReference>
<dbReference type="Proteomes" id="UP001202328">
    <property type="component" value="Unassembled WGS sequence"/>
</dbReference>
<dbReference type="GO" id="GO:0072583">
    <property type="term" value="P:clathrin-dependent endocytosis"/>
    <property type="evidence" value="ECO:0007669"/>
    <property type="project" value="InterPro"/>
</dbReference>
<evidence type="ECO:0000313" key="13">
    <source>
        <dbReference type="Proteomes" id="UP001202328"/>
    </source>
</evidence>
<keyword evidence="5" id="KW-0333">Golgi apparatus</keyword>
<feature type="transmembrane region" description="Helical" evidence="9">
    <location>
        <begin position="455"/>
        <end position="476"/>
    </location>
</feature>
<accession>A0AAD4TNY4</accession>
<evidence type="ECO:0000256" key="4">
    <source>
        <dbReference type="ARBA" id="ARBA00022583"/>
    </source>
</evidence>
<dbReference type="FunFam" id="1.25.40.90:FF:000005">
    <property type="entry name" value="Clathrin assembly protein AP180"/>
    <property type="match status" value="1"/>
</dbReference>
<dbReference type="GO" id="GO:0000149">
    <property type="term" value="F:SNARE binding"/>
    <property type="evidence" value="ECO:0007669"/>
    <property type="project" value="TreeGrafter"/>
</dbReference>
<dbReference type="PROSITE" id="PS50942">
    <property type="entry name" value="ENTH"/>
    <property type="match status" value="1"/>
</dbReference>
<dbReference type="Pfam" id="PF07651">
    <property type="entry name" value="ANTH"/>
    <property type="match status" value="2"/>
</dbReference>
<keyword evidence="13" id="KW-1185">Reference proteome</keyword>
<keyword evidence="4" id="KW-0254">Endocytosis</keyword>
<feature type="region of interest" description="Disordered" evidence="10">
    <location>
        <begin position="627"/>
        <end position="659"/>
    </location>
</feature>
<comment type="caution">
    <text evidence="12">The sequence shown here is derived from an EMBL/GenBank/DDBJ whole genome shotgun (WGS) entry which is preliminary data.</text>
</comment>
<comment type="caution">
    <text evidence="9">Lacks conserved residue(s) required for the propagation of feature annotation.</text>
</comment>
<keyword evidence="9" id="KW-0812">Transmembrane</keyword>
<feature type="transmembrane region" description="Helical" evidence="9">
    <location>
        <begin position="422"/>
        <end position="443"/>
    </location>
</feature>
<dbReference type="InterPro" id="IPR008942">
    <property type="entry name" value="ENTH_VHS"/>
</dbReference>
<evidence type="ECO:0000313" key="12">
    <source>
        <dbReference type="EMBL" id="KAI3963717.1"/>
    </source>
</evidence>
<dbReference type="Gene3D" id="1.25.40.90">
    <property type="match status" value="1"/>
</dbReference>
<feature type="compositionally biased region" description="Basic and acidic residues" evidence="10">
    <location>
        <begin position="345"/>
        <end position="380"/>
    </location>
</feature>
<evidence type="ECO:0000256" key="3">
    <source>
        <dbReference type="ARBA" id="ARBA00004600"/>
    </source>
</evidence>
<dbReference type="GO" id="GO:0006900">
    <property type="term" value="P:vesicle budding from membrane"/>
    <property type="evidence" value="ECO:0007669"/>
    <property type="project" value="TreeGrafter"/>
</dbReference>
<keyword evidence="9" id="KW-1133">Transmembrane helix</keyword>
<dbReference type="SMART" id="SM00273">
    <property type="entry name" value="ENTH"/>
    <property type="match status" value="1"/>
</dbReference>
<dbReference type="GO" id="GO:0005546">
    <property type="term" value="F:phosphatidylinositol-4,5-bisphosphate binding"/>
    <property type="evidence" value="ECO:0007669"/>
    <property type="project" value="TreeGrafter"/>
</dbReference>
<feature type="domain" description="ENTH" evidence="11">
    <location>
        <begin position="24"/>
        <end position="161"/>
    </location>
</feature>
<evidence type="ECO:0000256" key="9">
    <source>
        <dbReference type="PROSITE-ProRule" id="PRU00243"/>
    </source>
</evidence>
<evidence type="ECO:0000256" key="1">
    <source>
        <dbReference type="ARBA" id="ARBA00004132"/>
    </source>
</evidence>